<dbReference type="PANTHER" id="PTHR36445:SF1">
    <property type="entry name" value="GTP CYCLOHYDROLASE MPTA"/>
    <property type="match status" value="1"/>
</dbReference>
<organism evidence="3 4">
    <name type="scientific">Caloramator fervidus</name>
    <dbReference type="NCBI Taxonomy" id="29344"/>
    <lineage>
        <taxon>Bacteria</taxon>
        <taxon>Bacillati</taxon>
        <taxon>Bacillota</taxon>
        <taxon>Clostridia</taxon>
        <taxon>Eubacteriales</taxon>
        <taxon>Clostridiaceae</taxon>
        <taxon>Caloramator</taxon>
    </lineage>
</organism>
<dbReference type="OrthoDB" id="9774824at2"/>
<gene>
    <name evidence="2" type="primary">folE2</name>
    <name evidence="3" type="ORF">SAMN05660865_01378</name>
</gene>
<keyword evidence="4" id="KW-1185">Reference proteome</keyword>
<sequence>MKDVQSEKDFRNVPLKKVGISKLKWPIIVKEKEGGIQHTIADMTLSVDLPADIRGTHMSRFVELVHELKEITPKEIERALDRLKEKLSAKTAHIKIDFDYFIKKPSPVTGIVSPNDVKCSFDAEKSDTYRFFMEVSVPVVTLCPCSKEISEFGAHNQRAVVNIKIYTKKLIWIEDIVAIAEESASCPVFSLLKRKDEKYVTERAYLNPRFVEDVVREVALRLDSNKDILWYRVYVESIESIHNHNAFACTEKGEII</sequence>
<comment type="catalytic activity">
    <reaction evidence="2">
        <text>GTP + H2O = 7,8-dihydroneopterin 3'-triphosphate + formate + H(+)</text>
        <dbReference type="Rhea" id="RHEA:17473"/>
        <dbReference type="ChEBI" id="CHEBI:15377"/>
        <dbReference type="ChEBI" id="CHEBI:15378"/>
        <dbReference type="ChEBI" id="CHEBI:15740"/>
        <dbReference type="ChEBI" id="CHEBI:37565"/>
        <dbReference type="ChEBI" id="CHEBI:58462"/>
        <dbReference type="EC" id="3.5.4.16"/>
    </reaction>
</comment>
<dbReference type="Pfam" id="PF02649">
    <property type="entry name" value="GCHY-1"/>
    <property type="match status" value="1"/>
</dbReference>
<dbReference type="Proteomes" id="UP000242850">
    <property type="component" value="Unassembled WGS sequence"/>
</dbReference>
<dbReference type="InterPro" id="IPR022838">
    <property type="entry name" value="GTP_cyclohydrolase_FolE2"/>
</dbReference>
<dbReference type="AlphaFoldDB" id="A0A1H5W4I6"/>
<dbReference type="EC" id="3.5.4.16" evidence="2"/>
<comment type="pathway">
    <text evidence="2">Cofactor biosynthesis; 7,8-dihydroneopterin triphosphate biosynthesis; 7,8-dihydroneopterin triphosphate from GTP: step 1/1.</text>
</comment>
<evidence type="ECO:0000313" key="4">
    <source>
        <dbReference type="Proteomes" id="UP000242850"/>
    </source>
</evidence>
<name>A0A1H5W4I6_9CLOT</name>
<dbReference type="NCBIfam" id="NF010200">
    <property type="entry name" value="PRK13674.1-1"/>
    <property type="match status" value="1"/>
</dbReference>
<evidence type="ECO:0000256" key="1">
    <source>
        <dbReference type="ARBA" id="ARBA00022801"/>
    </source>
</evidence>
<evidence type="ECO:0000313" key="3">
    <source>
        <dbReference type="EMBL" id="SEF94293.1"/>
    </source>
</evidence>
<dbReference type="HAMAP" id="MF_01527_B">
    <property type="entry name" value="GTP_cyclohydrol_B"/>
    <property type="match status" value="1"/>
</dbReference>
<reference evidence="4" key="1">
    <citation type="submission" date="2016-10" db="EMBL/GenBank/DDBJ databases">
        <authorList>
            <person name="Varghese N."/>
            <person name="Submissions S."/>
        </authorList>
    </citation>
    <scope>NUCLEOTIDE SEQUENCE [LARGE SCALE GENOMIC DNA]</scope>
    <source>
        <strain evidence="4">DSM 5463</strain>
    </source>
</reference>
<dbReference type="EMBL" id="FNUK01000017">
    <property type="protein sequence ID" value="SEF94293.1"/>
    <property type="molecule type" value="Genomic_DNA"/>
</dbReference>
<dbReference type="PANTHER" id="PTHR36445">
    <property type="entry name" value="GTP CYCLOHYDROLASE MPTA"/>
    <property type="match status" value="1"/>
</dbReference>
<dbReference type="UniPathway" id="UPA00848">
    <property type="reaction ID" value="UER00151"/>
</dbReference>
<keyword evidence="1 2" id="KW-0378">Hydrolase</keyword>
<comment type="similarity">
    <text evidence="2">Belongs to the GTP cyclohydrolase IV family.</text>
</comment>
<dbReference type="GO" id="GO:0046654">
    <property type="term" value="P:tetrahydrofolate biosynthetic process"/>
    <property type="evidence" value="ECO:0007669"/>
    <property type="project" value="UniProtKB-UniRule"/>
</dbReference>
<dbReference type="RefSeq" id="WP_103896326.1">
    <property type="nucleotide sequence ID" value="NZ_FNUK01000017.1"/>
</dbReference>
<dbReference type="Gene3D" id="3.10.270.10">
    <property type="entry name" value="Urate Oxidase"/>
    <property type="match status" value="1"/>
</dbReference>
<dbReference type="InterPro" id="IPR003801">
    <property type="entry name" value="GTP_cyclohydrolase_FolE2/MptA"/>
</dbReference>
<proteinExistence type="inferred from homology"/>
<accession>A0A1H5W4I6</accession>
<comment type="function">
    <text evidence="2">Converts GTP to 7,8-dihydroneopterin triphosphate.</text>
</comment>
<protein>
    <recommendedName>
        <fullName evidence="2">GTP cyclohydrolase FolE2</fullName>
        <ecNumber evidence="2">3.5.4.16</ecNumber>
    </recommendedName>
</protein>
<evidence type="ECO:0000256" key="2">
    <source>
        <dbReference type="HAMAP-Rule" id="MF_01527"/>
    </source>
</evidence>
<feature type="site" description="May be catalytically important" evidence="2">
    <location>
        <position position="143"/>
    </location>
</feature>
<dbReference type="GO" id="GO:0003934">
    <property type="term" value="F:GTP cyclohydrolase I activity"/>
    <property type="evidence" value="ECO:0007669"/>
    <property type="project" value="UniProtKB-UniRule"/>
</dbReference>